<dbReference type="Gene3D" id="3.40.30.10">
    <property type="entry name" value="Glutaredoxin"/>
    <property type="match status" value="1"/>
</dbReference>
<dbReference type="OrthoDB" id="793244at2"/>
<proteinExistence type="predicted"/>
<accession>A0A1I3VMT4</accession>
<feature type="region of interest" description="Disordered" evidence="1">
    <location>
        <begin position="96"/>
        <end position="115"/>
    </location>
</feature>
<keyword evidence="4" id="KW-1185">Reference proteome</keyword>
<dbReference type="SUPFAM" id="SSF49464">
    <property type="entry name" value="Carboxypeptidase regulatory domain-like"/>
    <property type="match status" value="1"/>
</dbReference>
<protein>
    <submittedName>
        <fullName evidence="3">AhpC/TSA family protein</fullName>
    </submittedName>
</protein>
<dbReference type="Proteomes" id="UP000198670">
    <property type="component" value="Unassembled WGS sequence"/>
</dbReference>
<dbReference type="SUPFAM" id="SSF52833">
    <property type="entry name" value="Thioredoxin-like"/>
    <property type="match status" value="1"/>
</dbReference>
<dbReference type="CDD" id="cd02966">
    <property type="entry name" value="TlpA_like_family"/>
    <property type="match status" value="1"/>
</dbReference>
<dbReference type="GO" id="GO:0016209">
    <property type="term" value="F:antioxidant activity"/>
    <property type="evidence" value="ECO:0007669"/>
    <property type="project" value="InterPro"/>
</dbReference>
<dbReference type="GO" id="GO:0016491">
    <property type="term" value="F:oxidoreductase activity"/>
    <property type="evidence" value="ECO:0007669"/>
    <property type="project" value="InterPro"/>
</dbReference>
<dbReference type="Pfam" id="PF00578">
    <property type="entry name" value="AhpC-TSA"/>
    <property type="match status" value="1"/>
</dbReference>
<dbReference type="InterPro" id="IPR013766">
    <property type="entry name" value="Thioredoxin_domain"/>
</dbReference>
<dbReference type="InterPro" id="IPR050553">
    <property type="entry name" value="Thioredoxin_ResA/DsbE_sf"/>
</dbReference>
<name>A0A1I3VMT4_9SPHI</name>
<dbReference type="RefSeq" id="WP_090632568.1">
    <property type="nucleotide sequence ID" value="NZ_FOQO01000018.1"/>
</dbReference>
<dbReference type="EMBL" id="FOQO01000018">
    <property type="protein sequence ID" value="SFJ96470.1"/>
    <property type="molecule type" value="Genomic_DNA"/>
</dbReference>
<sequence>MKQDLHLMAMLWPLLRLRAFINRHVYQETRLLWDRFQSAAPRQGMSKLSLGCQHAVFKQRATKRTARTQQDDPAKMQSLSGTGTSKVEAHMEVPRHTKVSRENSRPAPCPSPPSLTLPSGPIPVCPAYTSVKNPKSGTLANSKRLHSGRKAYMEGHGMGWNACSSTTRGWFKYSGTIVLPLLGCASVFSRSVVEGFSKPRRTSLEAFPKDCRTSLEQQSNTRRRNFEESCVWTHAMVPARNGLGLALGLMVTLFLTIMCLEARAQAPDVLSGPVATGDILTGTVLTSTTSRPIEGAAIRIGGTDNLTFTGKDGTFEITLGQTDGLLLVSYSGYETQQVSFQEGQLESSRIRLERDLSRVTPLIIGDSIPDYLWDLPVSVVNHPQGRSVITLREYQNTELLVLDFWATWCKPCIQSVDKWEVIQKEFPDGLAVLTVHMDFAEKALPFIQKRGWLLPTLLGENYNIINRHFFNRYQVGGVVMIYKGLLYATPTDKGHDTEKLRKLLNGERVQYDSSAPFIYTAQSGIDEGGAR</sequence>
<dbReference type="Gene3D" id="2.60.40.1120">
    <property type="entry name" value="Carboxypeptidase-like, regulatory domain"/>
    <property type="match status" value="1"/>
</dbReference>
<dbReference type="Pfam" id="PF13715">
    <property type="entry name" value="CarbopepD_reg_2"/>
    <property type="match status" value="1"/>
</dbReference>
<dbReference type="AlphaFoldDB" id="A0A1I3VMT4"/>
<dbReference type="STRING" id="1477437.SAMN05444682_11822"/>
<evidence type="ECO:0000256" key="1">
    <source>
        <dbReference type="SAM" id="MobiDB-lite"/>
    </source>
</evidence>
<evidence type="ECO:0000259" key="2">
    <source>
        <dbReference type="PROSITE" id="PS51352"/>
    </source>
</evidence>
<feature type="domain" description="Thioredoxin" evidence="2">
    <location>
        <begin position="362"/>
        <end position="509"/>
    </location>
</feature>
<dbReference type="InterPro" id="IPR000866">
    <property type="entry name" value="AhpC/TSA"/>
</dbReference>
<dbReference type="PANTHER" id="PTHR42852">
    <property type="entry name" value="THIOL:DISULFIDE INTERCHANGE PROTEIN DSBE"/>
    <property type="match status" value="1"/>
</dbReference>
<organism evidence="3 4">
    <name type="scientific">Parapedobacter indicus</name>
    <dbReference type="NCBI Taxonomy" id="1477437"/>
    <lineage>
        <taxon>Bacteria</taxon>
        <taxon>Pseudomonadati</taxon>
        <taxon>Bacteroidota</taxon>
        <taxon>Sphingobacteriia</taxon>
        <taxon>Sphingobacteriales</taxon>
        <taxon>Sphingobacteriaceae</taxon>
        <taxon>Parapedobacter</taxon>
    </lineage>
</organism>
<dbReference type="InterPro" id="IPR008969">
    <property type="entry name" value="CarboxyPept-like_regulatory"/>
</dbReference>
<dbReference type="InterPro" id="IPR036249">
    <property type="entry name" value="Thioredoxin-like_sf"/>
</dbReference>
<evidence type="ECO:0000313" key="3">
    <source>
        <dbReference type="EMBL" id="SFJ96470.1"/>
    </source>
</evidence>
<dbReference type="PROSITE" id="PS51352">
    <property type="entry name" value="THIOREDOXIN_2"/>
    <property type="match status" value="1"/>
</dbReference>
<reference evidence="3 4" key="1">
    <citation type="submission" date="2016-10" db="EMBL/GenBank/DDBJ databases">
        <authorList>
            <person name="de Groot N.N."/>
        </authorList>
    </citation>
    <scope>NUCLEOTIDE SEQUENCE [LARGE SCALE GENOMIC DNA]</scope>
    <source>
        <strain evidence="3 4">RK1</strain>
    </source>
</reference>
<evidence type="ECO:0000313" key="4">
    <source>
        <dbReference type="Proteomes" id="UP000198670"/>
    </source>
</evidence>
<feature type="region of interest" description="Disordered" evidence="1">
    <location>
        <begin position="61"/>
        <end position="89"/>
    </location>
</feature>
<gene>
    <name evidence="3" type="ORF">SAMN05444682_11822</name>
</gene>
<dbReference type="PANTHER" id="PTHR42852:SF13">
    <property type="entry name" value="PROTEIN DIPZ"/>
    <property type="match status" value="1"/>
</dbReference>